<dbReference type="GO" id="GO:0005525">
    <property type="term" value="F:GTP binding"/>
    <property type="evidence" value="ECO:0007669"/>
    <property type="project" value="UniProtKB-KW"/>
</dbReference>
<dbReference type="InParanoid" id="A0A1Z5JKA0"/>
<evidence type="ECO:0000313" key="8">
    <source>
        <dbReference type="Proteomes" id="UP000198406"/>
    </source>
</evidence>
<protein>
    <submittedName>
        <fullName evidence="7">GTP-binding protein</fullName>
    </submittedName>
</protein>
<dbReference type="PANTHER" id="PTHR11649">
    <property type="entry name" value="MSS1/TRME-RELATED GTP-BINDING PROTEIN"/>
    <property type="match status" value="1"/>
</dbReference>
<dbReference type="AlphaFoldDB" id="A0A1Z5JKA0"/>
<feature type="domain" description="EngB-type G" evidence="6">
    <location>
        <begin position="127"/>
        <end position="317"/>
    </location>
</feature>
<reference evidence="7 8" key="1">
    <citation type="journal article" date="2015" name="Plant Cell">
        <title>Oil accumulation by the oleaginous diatom Fistulifera solaris as revealed by the genome and transcriptome.</title>
        <authorList>
            <person name="Tanaka T."/>
            <person name="Maeda Y."/>
            <person name="Veluchamy A."/>
            <person name="Tanaka M."/>
            <person name="Abida H."/>
            <person name="Marechal E."/>
            <person name="Bowler C."/>
            <person name="Muto M."/>
            <person name="Sunaga Y."/>
            <person name="Tanaka M."/>
            <person name="Yoshino T."/>
            <person name="Taniguchi T."/>
            <person name="Fukuda Y."/>
            <person name="Nemoto M."/>
            <person name="Matsumoto M."/>
            <person name="Wong P.S."/>
            <person name="Aburatani S."/>
            <person name="Fujibuchi W."/>
        </authorList>
    </citation>
    <scope>NUCLEOTIDE SEQUENCE [LARGE SCALE GENOMIC DNA]</scope>
    <source>
        <strain evidence="7 8">JPCC DA0580</strain>
    </source>
</reference>
<evidence type="ECO:0000256" key="1">
    <source>
        <dbReference type="ARBA" id="ARBA00022723"/>
    </source>
</evidence>
<feature type="compositionally biased region" description="Polar residues" evidence="5">
    <location>
        <begin position="79"/>
        <end position="89"/>
    </location>
</feature>
<keyword evidence="1" id="KW-0479">Metal-binding</keyword>
<dbReference type="FunCoup" id="A0A1Z5JKA0">
    <property type="interactions" value="2"/>
</dbReference>
<keyword evidence="4" id="KW-0342">GTP-binding</keyword>
<dbReference type="OrthoDB" id="391988at2759"/>
<evidence type="ECO:0000259" key="6">
    <source>
        <dbReference type="PROSITE" id="PS51706"/>
    </source>
</evidence>
<dbReference type="Gene3D" id="3.40.50.300">
    <property type="entry name" value="P-loop containing nucleotide triphosphate hydrolases"/>
    <property type="match status" value="1"/>
</dbReference>
<keyword evidence="8" id="KW-1185">Reference proteome</keyword>
<gene>
    <name evidence="7" type="ORF">FisN_11Hh137</name>
</gene>
<dbReference type="PROSITE" id="PS51706">
    <property type="entry name" value="G_ENGB"/>
    <property type="match status" value="1"/>
</dbReference>
<proteinExistence type="predicted"/>
<evidence type="ECO:0000313" key="7">
    <source>
        <dbReference type="EMBL" id="GAX14404.1"/>
    </source>
</evidence>
<name>A0A1Z5JKA0_FISSO</name>
<evidence type="ECO:0000256" key="3">
    <source>
        <dbReference type="ARBA" id="ARBA00022842"/>
    </source>
</evidence>
<evidence type="ECO:0000256" key="2">
    <source>
        <dbReference type="ARBA" id="ARBA00022741"/>
    </source>
</evidence>
<evidence type="ECO:0000256" key="5">
    <source>
        <dbReference type="SAM" id="MobiDB-lite"/>
    </source>
</evidence>
<dbReference type="InterPro" id="IPR027417">
    <property type="entry name" value="P-loop_NTPase"/>
</dbReference>
<comment type="caution">
    <text evidence="7">The sequence shown here is derived from an EMBL/GenBank/DDBJ whole genome shotgun (WGS) entry which is preliminary data.</text>
</comment>
<dbReference type="SUPFAM" id="SSF52540">
    <property type="entry name" value="P-loop containing nucleoside triphosphate hydrolases"/>
    <property type="match status" value="1"/>
</dbReference>
<dbReference type="Proteomes" id="UP000198406">
    <property type="component" value="Unassembled WGS sequence"/>
</dbReference>
<dbReference type="CDD" id="cd01876">
    <property type="entry name" value="YihA_EngB"/>
    <property type="match status" value="1"/>
</dbReference>
<dbReference type="InterPro" id="IPR006073">
    <property type="entry name" value="GTP-bd"/>
</dbReference>
<keyword evidence="2" id="KW-0547">Nucleotide-binding</keyword>
<accession>A0A1Z5JKA0</accession>
<dbReference type="GO" id="GO:0046872">
    <property type="term" value="F:metal ion binding"/>
    <property type="evidence" value="ECO:0007669"/>
    <property type="project" value="UniProtKB-KW"/>
</dbReference>
<sequence length="317" mass="35587">MKSHLRGFVLRGAPMLRRTLFSSRPHLLSFTTDTAVGKSQKQQFRDTPVDPSILKYITSVGVGIPPRRRKNRRNDNTPDEVSNANNPTSWKVPLPFGPNASPVRVIASVSAVNTLDENMGFPPVHKERPEIALIGRSNVGKSTLLNTLLYANRNENRQQEGGRAGRRSRIQTIELPRGIKAVTSNKPGETKHVTFYHLSSGEDSTCRLCLVDLPGYGFAYASEETKKTVDELIFSFLKQRQGHLKRILLLIDARHGMKKADIDFLTLLEDELVYKDSANNKKKTLPPIQVVLTKCDLVHQADLARRVRLMENLAVVF</sequence>
<feature type="region of interest" description="Disordered" evidence="5">
    <location>
        <begin position="64"/>
        <end position="95"/>
    </location>
</feature>
<evidence type="ECO:0000256" key="4">
    <source>
        <dbReference type="ARBA" id="ARBA00023134"/>
    </source>
</evidence>
<dbReference type="InterPro" id="IPR030393">
    <property type="entry name" value="G_ENGB_dom"/>
</dbReference>
<organism evidence="7 8">
    <name type="scientific">Fistulifera solaris</name>
    <name type="common">Oleaginous diatom</name>
    <dbReference type="NCBI Taxonomy" id="1519565"/>
    <lineage>
        <taxon>Eukaryota</taxon>
        <taxon>Sar</taxon>
        <taxon>Stramenopiles</taxon>
        <taxon>Ochrophyta</taxon>
        <taxon>Bacillariophyta</taxon>
        <taxon>Bacillariophyceae</taxon>
        <taxon>Bacillariophycidae</taxon>
        <taxon>Naviculales</taxon>
        <taxon>Naviculaceae</taxon>
        <taxon>Fistulifera</taxon>
    </lineage>
</organism>
<dbReference type="Pfam" id="PF01926">
    <property type="entry name" value="MMR_HSR1"/>
    <property type="match status" value="1"/>
</dbReference>
<dbReference type="PANTHER" id="PTHR11649:SF13">
    <property type="entry name" value="ENGB-TYPE G DOMAIN-CONTAINING PROTEIN"/>
    <property type="match status" value="1"/>
</dbReference>
<dbReference type="EMBL" id="BDSP01000080">
    <property type="protein sequence ID" value="GAX14404.1"/>
    <property type="molecule type" value="Genomic_DNA"/>
</dbReference>
<keyword evidence="3" id="KW-0460">Magnesium</keyword>